<dbReference type="Proteomes" id="UP000018211">
    <property type="component" value="Unassembled WGS sequence"/>
</dbReference>
<gene>
    <name evidence="1" type="ORF">VIBNISOn1_1840076</name>
</gene>
<protein>
    <submittedName>
        <fullName evidence="1">Uncharacterized protein</fullName>
    </submittedName>
</protein>
<accession>A0AAV2VQH7</accession>
<reference evidence="1 2" key="1">
    <citation type="journal article" date="2013" name="ISME J.">
        <title>Comparative genomics of pathogenic lineages of Vibrio nigripulchritudo identifies virulence-associated traits.</title>
        <authorList>
            <person name="Goudenege D."/>
            <person name="Labreuche Y."/>
            <person name="Krin E."/>
            <person name="Ansquer D."/>
            <person name="Mangenot S."/>
            <person name="Calteau A."/>
            <person name="Medigue C."/>
            <person name="Mazel D."/>
            <person name="Polz M.F."/>
            <person name="Le Roux F."/>
        </authorList>
    </citation>
    <scope>NUCLEOTIDE SEQUENCE [LARGE SCALE GENOMIC DNA]</scope>
    <source>
        <strain evidence="1 2">SOn1</strain>
    </source>
</reference>
<dbReference type="RefSeq" id="WP_022611751.1">
    <property type="nucleotide sequence ID" value="NZ_LK391965.1"/>
</dbReference>
<proteinExistence type="predicted"/>
<comment type="caution">
    <text evidence="1">The sequence shown here is derived from an EMBL/GenBank/DDBJ whole genome shotgun (WGS) entry which is preliminary data.</text>
</comment>
<organism evidence="1 2">
    <name type="scientific">Vibrio nigripulchritudo SOn1</name>
    <dbReference type="NCBI Taxonomy" id="1238450"/>
    <lineage>
        <taxon>Bacteria</taxon>
        <taxon>Pseudomonadati</taxon>
        <taxon>Pseudomonadota</taxon>
        <taxon>Gammaproteobacteria</taxon>
        <taxon>Vibrionales</taxon>
        <taxon>Vibrionaceae</taxon>
        <taxon>Vibrio</taxon>
    </lineage>
</organism>
<evidence type="ECO:0000313" key="2">
    <source>
        <dbReference type="Proteomes" id="UP000018211"/>
    </source>
</evidence>
<dbReference type="AlphaFoldDB" id="A0AAV2VQH7"/>
<name>A0AAV2VQH7_9VIBR</name>
<evidence type="ECO:0000313" key="1">
    <source>
        <dbReference type="EMBL" id="CCO46693.1"/>
    </source>
</evidence>
<dbReference type="EMBL" id="CAOF01000095">
    <property type="protein sequence ID" value="CCO46693.1"/>
    <property type="molecule type" value="Genomic_DNA"/>
</dbReference>
<sequence length="152" mass="17142">MEKLLNNKPEVALKQVAAALRETRKGSDRAIKEDGEVLGYWQTPEFIEYLLELADECDRVSVNSLEEGKVENGQVHFSMDGFRTQLSDDVKELRDLVDSVVKDEWFEKDDLTSKMNDVICKSNSVNCISLDGCESFSNLSSIEVELIDLEGC</sequence>